<dbReference type="AlphaFoldDB" id="A0A1S7LLL0"/>
<evidence type="ECO:0000313" key="1">
    <source>
        <dbReference type="EMBL" id="CRH07014.1"/>
    </source>
</evidence>
<dbReference type="Pfam" id="PF02482">
    <property type="entry name" value="Ribosomal_S30AE"/>
    <property type="match status" value="1"/>
</dbReference>
<protein>
    <submittedName>
        <fullName evidence="1">Putative sigma 54 modulation protein/ribosomal protein S30EA</fullName>
    </submittedName>
</protein>
<sequence length="101" mass="11428">MELKLEGRQLDIGNELRDRITKRMETLNNRFGPITHARVSIERKAHNNEQRAEVKTVVNVTGQTIAATKEAPTVMPAVNDALDTLTHELQSWAERTKKSHA</sequence>
<gene>
    <name evidence="1" type="ORF">MAGMO_2867</name>
</gene>
<dbReference type="GO" id="GO:0005840">
    <property type="term" value="C:ribosome"/>
    <property type="evidence" value="ECO:0007669"/>
    <property type="project" value="UniProtKB-KW"/>
</dbReference>
<dbReference type="SUPFAM" id="SSF69754">
    <property type="entry name" value="Ribosome binding protein Y (YfiA homologue)"/>
    <property type="match status" value="1"/>
</dbReference>
<keyword evidence="1" id="KW-0689">Ribosomal protein</keyword>
<dbReference type="InterPro" id="IPR036567">
    <property type="entry name" value="RHF-like"/>
</dbReference>
<dbReference type="Gene3D" id="3.30.160.100">
    <property type="entry name" value="Ribosome hibernation promotion factor-like"/>
    <property type="match status" value="1"/>
</dbReference>
<proteinExistence type="predicted"/>
<organism evidence="1">
    <name type="scientific">Magnetococcus massalia (strain MO-1)</name>
    <dbReference type="NCBI Taxonomy" id="451514"/>
    <lineage>
        <taxon>Bacteria</taxon>
        <taxon>Pseudomonadati</taxon>
        <taxon>Pseudomonadota</taxon>
        <taxon>Magnetococcia</taxon>
        <taxon>Magnetococcales</taxon>
        <taxon>Magnetococcaceae</taxon>
        <taxon>Magnetococcus</taxon>
    </lineage>
</organism>
<name>A0A1S7LLL0_MAGMO</name>
<reference evidence="1" key="1">
    <citation type="submission" date="2015-04" db="EMBL/GenBank/DDBJ databases">
        <authorList>
            <person name="Syromyatnikov M.Y."/>
            <person name="Popov V.N."/>
        </authorList>
    </citation>
    <scope>NUCLEOTIDE SEQUENCE</scope>
    <source>
        <strain evidence="1">MO-1</strain>
    </source>
</reference>
<dbReference type="InterPro" id="IPR003489">
    <property type="entry name" value="RHF/RaiA"/>
</dbReference>
<accession>A0A1S7LLL0</accession>
<dbReference type="EMBL" id="LO017727">
    <property type="protein sequence ID" value="CRH07014.1"/>
    <property type="molecule type" value="Genomic_DNA"/>
</dbReference>
<keyword evidence="1" id="KW-0687">Ribonucleoprotein</keyword>